<comment type="similarity">
    <text evidence="2 6">Belongs to the UPF0677 family.</text>
</comment>
<dbReference type="GO" id="GO:0008168">
    <property type="term" value="F:methyltransferase activity"/>
    <property type="evidence" value="ECO:0007669"/>
    <property type="project" value="UniProtKB-UniRule"/>
</dbReference>
<dbReference type="GO" id="GO:0032259">
    <property type="term" value="P:methylation"/>
    <property type="evidence" value="ECO:0007669"/>
    <property type="project" value="UniProtKB-KW"/>
</dbReference>
<dbReference type="PANTHER" id="PTHR43619:SF2">
    <property type="entry name" value="S-ADENOSYL-L-METHIONINE-DEPENDENT METHYLTRANSFERASES SUPERFAMILY PROTEIN"/>
    <property type="match status" value="1"/>
</dbReference>
<organism evidence="7 8">
    <name type="scientific">Nocardia pseudobrasiliensis</name>
    <dbReference type="NCBI Taxonomy" id="45979"/>
    <lineage>
        <taxon>Bacteria</taxon>
        <taxon>Bacillati</taxon>
        <taxon>Actinomycetota</taxon>
        <taxon>Actinomycetes</taxon>
        <taxon>Mycobacteriales</taxon>
        <taxon>Nocardiaceae</taxon>
        <taxon>Nocardia</taxon>
    </lineage>
</organism>
<sequence length="292" mass="31497">MADKQASRTAVMVCQGRAIADGRLAVGRFADPIAMRLLRADERAVVEGVRAGTPPRSGRDRIEYGLLGSVATVLATRTVPIDEAVRAQGNSQLVILGAGLDARAWRMPELADVEVFEVDHPASQANKRDRVDGLEPIAKSVTYVPVDFTRDQLDSALRSAGFRESVPTTWIWEGVLNYLTAAAVASTLTVISELSSPGSRLIATYPTPSHFRRLGPLLLRVSSKLAGAQNPLRNEPQLSAWTPEQMRELVEAHGLVVSADLNLLAVADELSVAMNRARVHGLGRAVVADKPR</sequence>
<proteinExistence type="inferred from homology"/>
<evidence type="ECO:0000313" key="7">
    <source>
        <dbReference type="EMBL" id="RDI67271.1"/>
    </source>
</evidence>
<evidence type="ECO:0000256" key="2">
    <source>
        <dbReference type="ARBA" id="ARBA00008138"/>
    </source>
</evidence>
<dbReference type="PANTHER" id="PTHR43619">
    <property type="entry name" value="S-ADENOSYL-L-METHIONINE-DEPENDENT METHYLTRANSFERASE YKTD-RELATED"/>
    <property type="match status" value="1"/>
</dbReference>
<reference evidence="7 8" key="1">
    <citation type="submission" date="2018-07" db="EMBL/GenBank/DDBJ databases">
        <title>Genomic Encyclopedia of Type Strains, Phase IV (KMG-IV): sequencing the most valuable type-strain genomes for metagenomic binning, comparative biology and taxonomic classification.</title>
        <authorList>
            <person name="Goeker M."/>
        </authorList>
    </citation>
    <scope>NUCLEOTIDE SEQUENCE [LARGE SCALE GENOMIC DNA]</scope>
    <source>
        <strain evidence="7 8">DSM 44290</strain>
    </source>
</reference>
<evidence type="ECO:0000256" key="4">
    <source>
        <dbReference type="ARBA" id="ARBA00022679"/>
    </source>
</evidence>
<comment type="function">
    <text evidence="1 6">Exhibits S-adenosyl-L-methionine-dependent methyltransferase activity.</text>
</comment>
<dbReference type="InterPro" id="IPR029063">
    <property type="entry name" value="SAM-dependent_MTases_sf"/>
</dbReference>
<keyword evidence="3 6" id="KW-0489">Methyltransferase</keyword>
<dbReference type="Pfam" id="PF04072">
    <property type="entry name" value="LCM"/>
    <property type="match status" value="1"/>
</dbReference>
<dbReference type="NCBIfam" id="TIGR00027">
    <property type="entry name" value="mthyl_TIGR00027"/>
    <property type="match status" value="1"/>
</dbReference>
<protein>
    <recommendedName>
        <fullName evidence="6">S-adenosyl-L-methionine-dependent methyltransferase</fullName>
        <ecNumber evidence="6">2.1.1.-</ecNumber>
    </recommendedName>
</protein>
<evidence type="ECO:0000256" key="6">
    <source>
        <dbReference type="RuleBase" id="RU362030"/>
    </source>
</evidence>
<dbReference type="SUPFAM" id="SSF53335">
    <property type="entry name" value="S-adenosyl-L-methionine-dependent methyltransferases"/>
    <property type="match status" value="1"/>
</dbReference>
<dbReference type="EMBL" id="QQBC01000003">
    <property type="protein sequence ID" value="RDI67271.1"/>
    <property type="molecule type" value="Genomic_DNA"/>
</dbReference>
<accession>A0A370IAW4</accession>
<dbReference type="AlphaFoldDB" id="A0A370IAW4"/>
<dbReference type="InterPro" id="IPR007213">
    <property type="entry name" value="Ppm1/Ppm2/Tcmp"/>
</dbReference>
<dbReference type="RefSeq" id="WP_068007888.1">
    <property type="nucleotide sequence ID" value="NZ_QQBC01000003.1"/>
</dbReference>
<keyword evidence="5 6" id="KW-0949">S-adenosyl-L-methionine</keyword>
<dbReference type="Proteomes" id="UP000254869">
    <property type="component" value="Unassembled WGS sequence"/>
</dbReference>
<comment type="caution">
    <text evidence="7">The sequence shown here is derived from an EMBL/GenBank/DDBJ whole genome shotgun (WGS) entry which is preliminary data.</text>
</comment>
<name>A0A370IAW4_9NOCA</name>
<dbReference type="EC" id="2.1.1.-" evidence="6"/>
<evidence type="ECO:0000313" key="8">
    <source>
        <dbReference type="Proteomes" id="UP000254869"/>
    </source>
</evidence>
<gene>
    <name evidence="7" type="ORF">DFR76_103342</name>
</gene>
<keyword evidence="4 7" id="KW-0808">Transferase</keyword>
<evidence type="ECO:0000256" key="1">
    <source>
        <dbReference type="ARBA" id="ARBA00003907"/>
    </source>
</evidence>
<dbReference type="InterPro" id="IPR011610">
    <property type="entry name" value="SAM_mthyl_Trfase_ML2640-like"/>
</dbReference>
<dbReference type="STRING" id="1210086.GCA_001613105_07384"/>
<dbReference type="Gene3D" id="3.40.50.150">
    <property type="entry name" value="Vaccinia Virus protein VP39"/>
    <property type="match status" value="1"/>
</dbReference>
<evidence type="ECO:0000256" key="5">
    <source>
        <dbReference type="ARBA" id="ARBA00022691"/>
    </source>
</evidence>
<evidence type="ECO:0000256" key="3">
    <source>
        <dbReference type="ARBA" id="ARBA00022603"/>
    </source>
</evidence>
<keyword evidence="8" id="KW-1185">Reference proteome</keyword>